<accession>A0A6J4UTT7</accession>
<dbReference type="EMBL" id="CADCWN010000063">
    <property type="protein sequence ID" value="CAA9558977.1"/>
    <property type="molecule type" value="Genomic_DNA"/>
</dbReference>
<name>A0A6J4UTT7_9BACT</name>
<sequence>MGALTEERQDLARLSERDIARDQFIEVIESCSTLGEIKC</sequence>
<evidence type="ECO:0000313" key="1">
    <source>
        <dbReference type="EMBL" id="CAA9558977.1"/>
    </source>
</evidence>
<gene>
    <name evidence="1" type="ORF">AVDCRST_MAG18-922</name>
</gene>
<dbReference type="AlphaFoldDB" id="A0A6J4UTT7"/>
<organism evidence="1">
    <name type="scientific">uncultured Thermomicrobiales bacterium</name>
    <dbReference type="NCBI Taxonomy" id="1645740"/>
    <lineage>
        <taxon>Bacteria</taxon>
        <taxon>Pseudomonadati</taxon>
        <taxon>Thermomicrobiota</taxon>
        <taxon>Thermomicrobia</taxon>
        <taxon>Thermomicrobiales</taxon>
        <taxon>environmental samples</taxon>
    </lineage>
</organism>
<protein>
    <submittedName>
        <fullName evidence="1">Uncharacterized protein</fullName>
    </submittedName>
</protein>
<reference evidence="1" key="1">
    <citation type="submission" date="2020-02" db="EMBL/GenBank/DDBJ databases">
        <authorList>
            <person name="Meier V. D."/>
        </authorList>
    </citation>
    <scope>NUCLEOTIDE SEQUENCE</scope>
    <source>
        <strain evidence="1">AVDCRST_MAG18</strain>
    </source>
</reference>
<proteinExistence type="predicted"/>